<evidence type="ECO:0000313" key="3">
    <source>
        <dbReference type="Proteomes" id="UP000291236"/>
    </source>
</evidence>
<keyword evidence="3" id="KW-1185">Reference proteome</keyword>
<proteinExistence type="predicted"/>
<feature type="signal peptide" evidence="1">
    <location>
        <begin position="1"/>
        <end position="23"/>
    </location>
</feature>
<protein>
    <submittedName>
        <fullName evidence="2">Uncharacterized protein</fullName>
    </submittedName>
</protein>
<dbReference type="EMBL" id="AP019368">
    <property type="protein sequence ID" value="BBH53537.1"/>
    <property type="molecule type" value="Genomic_DNA"/>
</dbReference>
<evidence type="ECO:0000313" key="2">
    <source>
        <dbReference type="EMBL" id="BBH53537.1"/>
    </source>
</evidence>
<dbReference type="AlphaFoldDB" id="A0A4V0P2K4"/>
<accession>A0A4V0P2K4</accession>
<reference evidence="2 3" key="1">
    <citation type="submission" date="2018-12" db="EMBL/GenBank/DDBJ databases">
        <title>Rubrispira sanarue gen. nov., sp., nov., a member of the order Silvanigrellales, isolated from a brackish lake in Hamamatsu Japan.</title>
        <authorList>
            <person name="Maejima Y."/>
            <person name="Iino T."/>
            <person name="Muraguchi Y."/>
            <person name="Fukuda K."/>
            <person name="Nojiri H."/>
            <person name="Ohkuma M."/>
            <person name="Moriuchi R."/>
            <person name="Dohra H."/>
            <person name="Kimbara K."/>
            <person name="Shintani M."/>
        </authorList>
    </citation>
    <scope>NUCLEOTIDE SEQUENCE [LARGE SCALE GENOMIC DNA]</scope>
    <source>
        <strain evidence="2 3">RF1110005</strain>
    </source>
</reference>
<evidence type="ECO:0000256" key="1">
    <source>
        <dbReference type="SAM" id="SignalP"/>
    </source>
</evidence>
<organism evidence="2 3">
    <name type="scientific">Fluviispira sanaruensis</name>
    <dbReference type="NCBI Taxonomy" id="2493639"/>
    <lineage>
        <taxon>Bacteria</taxon>
        <taxon>Pseudomonadati</taxon>
        <taxon>Bdellovibrionota</taxon>
        <taxon>Oligoflexia</taxon>
        <taxon>Silvanigrellales</taxon>
        <taxon>Silvanigrellaceae</taxon>
        <taxon>Fluviispira</taxon>
    </lineage>
</organism>
<keyword evidence="1" id="KW-0732">Signal</keyword>
<name>A0A4V0P2K4_FLUSA</name>
<gene>
    <name evidence="2" type="ORF">JCM31447_19810</name>
</gene>
<dbReference type="KEGG" id="sbf:JCM31447_19810"/>
<dbReference type="Proteomes" id="UP000291236">
    <property type="component" value="Chromosome"/>
</dbReference>
<feature type="chain" id="PRO_5020297378" evidence="1">
    <location>
        <begin position="24"/>
        <end position="120"/>
    </location>
</feature>
<dbReference type="RefSeq" id="WP_130609569.1">
    <property type="nucleotide sequence ID" value="NZ_AP019368.1"/>
</dbReference>
<sequence length="120" mass="13773">MIKIFNNFISIICAAMTSLSASAELSTLQTIKISALHPQNWGYISSSIKINDKNWIPFNEEITLPISIGNKIDLNVYAMNSKSDLDSSCLKIEIKEQKKIHLFFELKQDWKIHCFFGYIK</sequence>